<evidence type="ECO:0000256" key="4">
    <source>
        <dbReference type="ARBA" id="ARBA00022553"/>
    </source>
</evidence>
<evidence type="ECO:0000256" key="13">
    <source>
        <dbReference type="SAM" id="Phobius"/>
    </source>
</evidence>
<evidence type="ECO:0000313" key="16">
    <source>
        <dbReference type="Proteomes" id="UP000001441"/>
    </source>
</evidence>
<dbReference type="InterPro" id="IPR038318">
    <property type="entry name" value="KdpD_sf"/>
</dbReference>
<organism evidence="15 16">
    <name type="scientific">Allochromatium vinosum (strain ATCC 17899 / DSM 180 / NBRC 103801 / NCIMB 10441 / D)</name>
    <name type="common">Chromatium vinosum</name>
    <dbReference type="NCBI Taxonomy" id="572477"/>
    <lineage>
        <taxon>Bacteria</taxon>
        <taxon>Pseudomonadati</taxon>
        <taxon>Pseudomonadota</taxon>
        <taxon>Gammaproteobacteria</taxon>
        <taxon>Chromatiales</taxon>
        <taxon>Chromatiaceae</taxon>
        <taxon>Allochromatium</taxon>
    </lineage>
</organism>
<dbReference type="GO" id="GO:0005886">
    <property type="term" value="C:plasma membrane"/>
    <property type="evidence" value="ECO:0007669"/>
    <property type="project" value="TreeGrafter"/>
</dbReference>
<dbReference type="InterPro" id="IPR014729">
    <property type="entry name" value="Rossmann-like_a/b/a_fold"/>
</dbReference>
<dbReference type="InterPro" id="IPR003594">
    <property type="entry name" value="HATPase_dom"/>
</dbReference>
<dbReference type="InterPro" id="IPR003852">
    <property type="entry name" value="Sig_transdc_His_kinase_KdpD_N"/>
</dbReference>
<accession>D3RSE1</accession>
<proteinExistence type="predicted"/>
<keyword evidence="11" id="KW-0902">Two-component regulatory system</keyword>
<evidence type="ECO:0000256" key="7">
    <source>
        <dbReference type="ARBA" id="ARBA00022741"/>
    </source>
</evidence>
<comment type="catalytic activity">
    <reaction evidence="1">
        <text>ATP + protein L-histidine = ADP + protein N-phospho-L-histidine.</text>
        <dbReference type="EC" id="2.7.13.3"/>
    </reaction>
</comment>
<evidence type="ECO:0000259" key="14">
    <source>
        <dbReference type="PROSITE" id="PS50109"/>
    </source>
</evidence>
<dbReference type="Pfam" id="PF13493">
    <property type="entry name" value="DUF4118"/>
    <property type="match status" value="1"/>
</dbReference>
<dbReference type="SMART" id="SM00388">
    <property type="entry name" value="HisKA"/>
    <property type="match status" value="1"/>
</dbReference>
<keyword evidence="16" id="KW-1185">Reference proteome</keyword>
<dbReference type="KEGG" id="alv:Alvin_1161"/>
<dbReference type="InterPro" id="IPR036890">
    <property type="entry name" value="HATPase_C_sf"/>
</dbReference>
<keyword evidence="9" id="KW-0067">ATP-binding</keyword>
<dbReference type="InterPro" id="IPR052023">
    <property type="entry name" value="Histidine_kinase_KdpD"/>
</dbReference>
<keyword evidence="6 13" id="KW-0812">Transmembrane</keyword>
<dbReference type="SUPFAM" id="SSF55781">
    <property type="entry name" value="GAF domain-like"/>
    <property type="match status" value="1"/>
</dbReference>
<keyword evidence="10 13" id="KW-1133">Transmembrane helix</keyword>
<feature type="transmembrane region" description="Helical" evidence="13">
    <location>
        <begin position="441"/>
        <end position="459"/>
    </location>
</feature>
<dbReference type="FunFam" id="3.40.50.300:FF:000483">
    <property type="entry name" value="Sensor histidine kinase KdpD"/>
    <property type="match status" value="1"/>
</dbReference>
<keyword evidence="12 13" id="KW-0472">Membrane</keyword>
<dbReference type="PANTHER" id="PTHR45569">
    <property type="entry name" value="SENSOR PROTEIN KDPD"/>
    <property type="match status" value="1"/>
</dbReference>
<evidence type="ECO:0000256" key="8">
    <source>
        <dbReference type="ARBA" id="ARBA00022777"/>
    </source>
</evidence>
<keyword evidence="8 15" id="KW-0418">Kinase</keyword>
<keyword evidence="5" id="KW-0808">Transferase</keyword>
<dbReference type="Gene3D" id="3.30.450.40">
    <property type="match status" value="1"/>
</dbReference>
<comment type="subcellular location">
    <subcellularLocation>
        <location evidence="2">Membrane</location>
        <topology evidence="2">Multi-pass membrane protein</topology>
    </subcellularLocation>
</comment>
<dbReference type="InterPro" id="IPR036097">
    <property type="entry name" value="HisK_dim/P_sf"/>
</dbReference>
<dbReference type="InterPro" id="IPR004358">
    <property type="entry name" value="Sig_transdc_His_kin-like_C"/>
</dbReference>
<dbReference type="Pfam" id="PF02702">
    <property type="entry name" value="KdpD"/>
    <property type="match status" value="1"/>
</dbReference>
<dbReference type="STRING" id="572477.Alvin_1161"/>
<dbReference type="SUPFAM" id="SSF47384">
    <property type="entry name" value="Homodimeric domain of signal transducing histidine kinase"/>
    <property type="match status" value="1"/>
</dbReference>
<dbReference type="SUPFAM" id="SSF55874">
    <property type="entry name" value="ATPase domain of HSP90 chaperone/DNA topoisomerase II/histidine kinase"/>
    <property type="match status" value="1"/>
</dbReference>
<dbReference type="GO" id="GO:0005524">
    <property type="term" value="F:ATP binding"/>
    <property type="evidence" value="ECO:0007669"/>
    <property type="project" value="UniProtKB-KW"/>
</dbReference>
<dbReference type="CDD" id="cd00082">
    <property type="entry name" value="HisKA"/>
    <property type="match status" value="1"/>
</dbReference>
<evidence type="ECO:0000256" key="12">
    <source>
        <dbReference type="ARBA" id="ARBA00023136"/>
    </source>
</evidence>
<sequence>MNATADDRPDPQALLSAIERERHGALKIFLGASPGVGKTYKMLEAAREARREGADIIIGIIESHGRQETEALCEGLESIPLMQMAYRGAQFRELNLDAILKRAPAVVLIDELAHRNIPGTRHLRRYQDIEELLEHGIDVWTTVNIQHLESLNDVVARITGVRMRETVPDTVLSEARDVVLVDLTPRELIERLKQGKVYIPEQARAALDGFFSPTNLAALRELALQTVAERIDRDVREVMRSQGVTGPWPVRARIVVAIDGIGNGEELVRLGRRLAERRRAPWSAVFVDRGDTGPEQQAGVERTFDLAARLGGETLTLRGHDPVEELLAFAREQNATTLVVGRSRHRPLAGFFSQSLSQRLLRCGEDFEITFVSSRVARVRRRRHWFRRLEPMRDYVLTLAVVAAATGIAAVIEPLVPLPNLSLVFLTAVLLVAVRTAIRPALIAAVLSAAAYNFFFTEPRFTLAMHRTHELATVGFFLIMGLIGGQLAGRLRHQVLALRGTNEQTQRLLSLSRRLATAVDLPTIHRESTTAIAEHLHVPVVLLAPGDSGRLAQAAASQDEVVLNDKAWSAAQWAYDHRQPSGFQTQTLSAIDWRFLPLAIEQECFGVLGVYRPNPGFQSEQLAAIDALITQVTMAMARTRLTTTLEQAKVAEETERLRSALLSSVSHDLRTPLASMIGAASSLRSLDEALSTDDRRELLDSVISEGERLNRYIQNLLDMTRLGHGTLKLERDWIGIDDILNSALRRTRELLHHCRLIRHIEPGLPLLYVHPALIEQALVNVIENAAKFSPEGSEVRVAAMRDDGELLITVADEGPGIPADHREKVFNMFFTGGEGDRGKHGSGLGLAICSGMIGAHGGRIEALPGPGGRGTTIATHLPLIEPPDDDNEERA</sequence>
<dbReference type="InterPro" id="IPR005467">
    <property type="entry name" value="His_kinase_dom"/>
</dbReference>
<protein>
    <recommendedName>
        <fullName evidence="3">histidine kinase</fullName>
        <ecNumber evidence="3">2.7.13.3</ecNumber>
    </recommendedName>
</protein>
<evidence type="ECO:0000256" key="10">
    <source>
        <dbReference type="ARBA" id="ARBA00022989"/>
    </source>
</evidence>
<dbReference type="Gene3D" id="3.40.50.620">
    <property type="entry name" value="HUPs"/>
    <property type="match status" value="1"/>
</dbReference>
<keyword evidence="4" id="KW-0597">Phosphoprotein</keyword>
<dbReference type="Gene3D" id="1.20.120.620">
    <property type="entry name" value="Backbone structure of the membrane domain of e. Coli histidine kinase receptor kdpd"/>
    <property type="match status" value="1"/>
</dbReference>
<dbReference type="CDD" id="cd00075">
    <property type="entry name" value="HATPase"/>
    <property type="match status" value="1"/>
</dbReference>
<dbReference type="RefSeq" id="WP_012970375.1">
    <property type="nucleotide sequence ID" value="NC_013851.1"/>
</dbReference>
<dbReference type="Gene3D" id="1.10.287.130">
    <property type="match status" value="1"/>
</dbReference>
<evidence type="ECO:0000256" key="11">
    <source>
        <dbReference type="ARBA" id="ARBA00023012"/>
    </source>
</evidence>
<dbReference type="Pfam" id="PF02518">
    <property type="entry name" value="HATPase_c"/>
    <property type="match status" value="1"/>
</dbReference>
<feature type="transmembrane region" description="Helical" evidence="13">
    <location>
        <begin position="395"/>
        <end position="412"/>
    </location>
</feature>
<evidence type="ECO:0000256" key="6">
    <source>
        <dbReference type="ARBA" id="ARBA00022692"/>
    </source>
</evidence>
<dbReference type="InterPro" id="IPR029016">
    <property type="entry name" value="GAF-like_dom_sf"/>
</dbReference>
<evidence type="ECO:0000313" key="15">
    <source>
        <dbReference type="EMBL" id="ADC62100.1"/>
    </source>
</evidence>
<dbReference type="PROSITE" id="PS50109">
    <property type="entry name" value="HIS_KIN"/>
    <property type="match status" value="1"/>
</dbReference>
<feature type="transmembrane region" description="Helical" evidence="13">
    <location>
        <begin position="471"/>
        <end position="489"/>
    </location>
</feature>
<dbReference type="HOGENOM" id="CLU_000445_113_1_6"/>
<dbReference type="Proteomes" id="UP000001441">
    <property type="component" value="Chromosome"/>
</dbReference>
<evidence type="ECO:0000256" key="2">
    <source>
        <dbReference type="ARBA" id="ARBA00004141"/>
    </source>
</evidence>
<dbReference type="eggNOG" id="COG2205">
    <property type="taxonomic scope" value="Bacteria"/>
</dbReference>
<dbReference type="Pfam" id="PF00512">
    <property type="entry name" value="HisKA"/>
    <property type="match status" value="1"/>
</dbReference>
<evidence type="ECO:0000256" key="3">
    <source>
        <dbReference type="ARBA" id="ARBA00012438"/>
    </source>
</evidence>
<dbReference type="Gene3D" id="3.40.50.300">
    <property type="entry name" value="P-loop containing nucleotide triphosphate hydrolases"/>
    <property type="match status" value="1"/>
</dbReference>
<evidence type="ECO:0000256" key="5">
    <source>
        <dbReference type="ARBA" id="ARBA00022679"/>
    </source>
</evidence>
<dbReference type="EC" id="2.7.13.3" evidence="3"/>
<dbReference type="Pfam" id="PF00582">
    <property type="entry name" value="Usp"/>
    <property type="match status" value="1"/>
</dbReference>
<dbReference type="InterPro" id="IPR006016">
    <property type="entry name" value="UspA"/>
</dbReference>
<dbReference type="InterPro" id="IPR027417">
    <property type="entry name" value="P-loop_NTPase"/>
</dbReference>
<keyword evidence="7" id="KW-0547">Nucleotide-binding</keyword>
<dbReference type="SUPFAM" id="SSF52402">
    <property type="entry name" value="Adenine nucleotide alpha hydrolases-like"/>
    <property type="match status" value="1"/>
</dbReference>
<dbReference type="InterPro" id="IPR025201">
    <property type="entry name" value="KdpD_TM"/>
</dbReference>
<dbReference type="GO" id="GO:0000155">
    <property type="term" value="F:phosphorelay sensor kinase activity"/>
    <property type="evidence" value="ECO:0007669"/>
    <property type="project" value="InterPro"/>
</dbReference>
<name>D3RSE1_ALLVD</name>
<dbReference type="AlphaFoldDB" id="D3RSE1"/>
<dbReference type="Gene3D" id="3.30.565.10">
    <property type="entry name" value="Histidine kinase-like ATPase, C-terminal domain"/>
    <property type="match status" value="1"/>
</dbReference>
<dbReference type="FunFam" id="1.10.287.130:FF:000027">
    <property type="entry name" value="Sensor histidine kinase KdpD"/>
    <property type="match status" value="1"/>
</dbReference>
<dbReference type="OrthoDB" id="9806130at2"/>
<dbReference type="SMART" id="SM00387">
    <property type="entry name" value="HATPase_c"/>
    <property type="match status" value="1"/>
</dbReference>
<gene>
    <name evidence="15" type="ordered locus">Alvin_1161</name>
</gene>
<dbReference type="InterPro" id="IPR003661">
    <property type="entry name" value="HisK_dim/P_dom"/>
</dbReference>
<dbReference type="GO" id="GO:0005737">
    <property type="term" value="C:cytoplasm"/>
    <property type="evidence" value="ECO:0007669"/>
    <property type="project" value="UniProtKB-ARBA"/>
</dbReference>
<dbReference type="EMBL" id="CP001896">
    <property type="protein sequence ID" value="ADC62100.1"/>
    <property type="molecule type" value="Genomic_DNA"/>
</dbReference>
<evidence type="ECO:0000256" key="1">
    <source>
        <dbReference type="ARBA" id="ARBA00000085"/>
    </source>
</evidence>
<dbReference type="PRINTS" id="PR00344">
    <property type="entry name" value="BCTRLSENSOR"/>
</dbReference>
<evidence type="ECO:0000256" key="9">
    <source>
        <dbReference type="ARBA" id="ARBA00022840"/>
    </source>
</evidence>
<reference evidence="15 16" key="1">
    <citation type="journal article" date="2011" name="Stand. Genomic Sci.">
        <title>Complete genome sequence of Allochromatium vinosum DSM 180(T).</title>
        <authorList>
            <person name="Weissgerber T."/>
            <person name="Zigann R."/>
            <person name="Bruce D."/>
            <person name="Chang Y.J."/>
            <person name="Detter J.C."/>
            <person name="Han C."/>
            <person name="Hauser L."/>
            <person name="Jeffries C.D."/>
            <person name="Land M."/>
            <person name="Munk A.C."/>
            <person name="Tapia R."/>
            <person name="Dahl C."/>
        </authorList>
    </citation>
    <scope>NUCLEOTIDE SEQUENCE [LARGE SCALE GENOMIC DNA]</scope>
    <source>
        <strain evidence="16">ATCC 17899 / DSM 180 / NBRC 103801 / NCIMB 10441 / D</strain>
    </source>
</reference>
<feature type="domain" description="Histidine kinase" evidence="14">
    <location>
        <begin position="664"/>
        <end position="881"/>
    </location>
</feature>
<dbReference type="PANTHER" id="PTHR45569:SF1">
    <property type="entry name" value="SENSOR PROTEIN KDPD"/>
    <property type="match status" value="1"/>
</dbReference>